<evidence type="ECO:0008006" key="3">
    <source>
        <dbReference type="Google" id="ProtNLM"/>
    </source>
</evidence>
<dbReference type="EMBL" id="CP019082">
    <property type="protein sequence ID" value="APW61194.1"/>
    <property type="molecule type" value="Genomic_DNA"/>
</dbReference>
<keyword evidence="2" id="KW-1185">Reference proteome</keyword>
<protein>
    <recommendedName>
        <fullName evidence="3">Carboxypeptidase regulatory-like domain-containing protein</fullName>
    </recommendedName>
</protein>
<dbReference type="AlphaFoldDB" id="A0A1U7CQH8"/>
<evidence type="ECO:0000313" key="1">
    <source>
        <dbReference type="EMBL" id="APW61194.1"/>
    </source>
</evidence>
<gene>
    <name evidence="1" type="ORF">BSF38_02698</name>
</gene>
<evidence type="ECO:0000313" key="2">
    <source>
        <dbReference type="Proteomes" id="UP000186309"/>
    </source>
</evidence>
<name>A0A1U7CQH8_9BACT</name>
<proteinExistence type="predicted"/>
<organism evidence="1 2">
    <name type="scientific">Paludisphaera borealis</name>
    <dbReference type="NCBI Taxonomy" id="1387353"/>
    <lineage>
        <taxon>Bacteria</taxon>
        <taxon>Pseudomonadati</taxon>
        <taxon>Planctomycetota</taxon>
        <taxon>Planctomycetia</taxon>
        <taxon>Isosphaerales</taxon>
        <taxon>Isosphaeraceae</taxon>
        <taxon>Paludisphaera</taxon>
    </lineage>
</organism>
<accession>A0A1U7CQH8</accession>
<dbReference type="KEGG" id="pbor:BSF38_02698"/>
<reference evidence="2" key="1">
    <citation type="submission" date="2016-12" db="EMBL/GenBank/DDBJ databases">
        <title>Comparative genomics of four Isosphaeraceae planctomycetes: a common pool of plasmids and glycoside hydrolase genes.</title>
        <authorList>
            <person name="Ivanova A."/>
        </authorList>
    </citation>
    <scope>NUCLEOTIDE SEQUENCE [LARGE SCALE GENOMIC DNA]</scope>
    <source>
        <strain evidence="2">PX4</strain>
    </source>
</reference>
<sequence length="145" mass="15433">MTATLFLRLLGLMTSLGFGYLVFDYNGPGDETAHAVAGNIQVAGRPLVKGTVRFMPASGSMSRGSGAFVTNGEYVISQEDGLIAGRYQVHISSIGVDEQIRAAREGGSAAAKLQESIPARFNRESEIFVEVTPDGSILGFDFDLK</sequence>
<dbReference type="Proteomes" id="UP000186309">
    <property type="component" value="Chromosome"/>
</dbReference>